<protein>
    <recommendedName>
        <fullName evidence="2">Phytase-like domain-containing protein</fullName>
    </recommendedName>
</protein>
<comment type="caution">
    <text evidence="3">The sequence shown here is derived from an EMBL/GenBank/DDBJ whole genome shotgun (WGS) entry which is preliminary data.</text>
</comment>
<feature type="chain" id="PRO_5022771672" description="Phytase-like domain-containing protein" evidence="1">
    <location>
        <begin position="29"/>
        <end position="409"/>
    </location>
</feature>
<gene>
    <name evidence="3" type="ORF">Enr8_22550</name>
</gene>
<dbReference type="AlphaFoldDB" id="A0A5C5VA38"/>
<organism evidence="3 4">
    <name type="scientific">Blastopirellula retiformator</name>
    <dbReference type="NCBI Taxonomy" id="2527970"/>
    <lineage>
        <taxon>Bacteria</taxon>
        <taxon>Pseudomonadati</taxon>
        <taxon>Planctomycetota</taxon>
        <taxon>Planctomycetia</taxon>
        <taxon>Pirellulales</taxon>
        <taxon>Pirellulaceae</taxon>
        <taxon>Blastopirellula</taxon>
    </lineage>
</organism>
<evidence type="ECO:0000256" key="1">
    <source>
        <dbReference type="SAM" id="SignalP"/>
    </source>
</evidence>
<sequence precursor="true">MKNMFATGSLRSLSLGIALLGLPGVALAAERPAAPIEFLGEAQISGTATDLSGHANKLENGEPHNRFGGISALEYAGVGNRYIALPDRGPDDGATGYQCRYQVVEINVQPGAASPVTVALKETHILHDAKNRCFTGASQAIKCTDDCAGRLDPEGIRVLADGRKFLSDEYGPLVLLLDANDRETRRYQMPAHLRCLHPSDSKKAENNDNTIGRASNRGMEGLAITQDGKKLVGIMQSSLLQDGLRTGSGKIMGRYARLVEIDVDSGEVREFAYPMDDPSYGMSEILACGPGQFLVLERDGEQGEAAKYRQLNWIDLNGATDIASVESLPADKLPAEIKPVQKRTFLDFNAPEFHLAGKEMPEKIEGLTFGPKLADGRQTIVLAVDNDFEGSLPTKFWVFAVNDQLFAAR</sequence>
<reference evidence="3 4" key="1">
    <citation type="submission" date="2019-02" db="EMBL/GenBank/DDBJ databases">
        <title>Deep-cultivation of Planctomycetes and their phenomic and genomic characterization uncovers novel biology.</title>
        <authorList>
            <person name="Wiegand S."/>
            <person name="Jogler M."/>
            <person name="Boedeker C."/>
            <person name="Pinto D."/>
            <person name="Vollmers J."/>
            <person name="Rivas-Marin E."/>
            <person name="Kohn T."/>
            <person name="Peeters S.H."/>
            <person name="Heuer A."/>
            <person name="Rast P."/>
            <person name="Oberbeckmann S."/>
            <person name="Bunk B."/>
            <person name="Jeske O."/>
            <person name="Meyerdierks A."/>
            <person name="Storesund J.E."/>
            <person name="Kallscheuer N."/>
            <person name="Luecker S."/>
            <person name="Lage O.M."/>
            <person name="Pohl T."/>
            <person name="Merkel B.J."/>
            <person name="Hornburger P."/>
            <person name="Mueller R.-W."/>
            <person name="Bruemmer F."/>
            <person name="Labrenz M."/>
            <person name="Spormann A.M."/>
            <person name="Op Den Camp H."/>
            <person name="Overmann J."/>
            <person name="Amann R."/>
            <person name="Jetten M.S.M."/>
            <person name="Mascher T."/>
            <person name="Medema M.H."/>
            <person name="Devos D.P."/>
            <person name="Kaster A.-K."/>
            <person name="Ovreas L."/>
            <person name="Rohde M."/>
            <person name="Galperin M.Y."/>
            <person name="Jogler C."/>
        </authorList>
    </citation>
    <scope>NUCLEOTIDE SEQUENCE [LARGE SCALE GENOMIC DNA]</scope>
    <source>
        <strain evidence="3 4">Enr8</strain>
    </source>
</reference>
<feature type="domain" description="Phytase-like" evidence="2">
    <location>
        <begin position="66"/>
        <end position="388"/>
    </location>
</feature>
<dbReference type="OrthoDB" id="9803927at2"/>
<evidence type="ECO:0000259" key="2">
    <source>
        <dbReference type="Pfam" id="PF13449"/>
    </source>
</evidence>
<dbReference type="Proteomes" id="UP000318878">
    <property type="component" value="Unassembled WGS sequence"/>
</dbReference>
<evidence type="ECO:0000313" key="4">
    <source>
        <dbReference type="Proteomes" id="UP000318878"/>
    </source>
</evidence>
<evidence type="ECO:0000313" key="3">
    <source>
        <dbReference type="EMBL" id="TWT34840.1"/>
    </source>
</evidence>
<dbReference type="Pfam" id="PF13449">
    <property type="entry name" value="Phytase-like"/>
    <property type="match status" value="1"/>
</dbReference>
<name>A0A5C5VA38_9BACT</name>
<feature type="signal peptide" evidence="1">
    <location>
        <begin position="1"/>
        <end position="28"/>
    </location>
</feature>
<dbReference type="PANTHER" id="PTHR37957:SF1">
    <property type="entry name" value="PHYTASE-LIKE DOMAIN-CONTAINING PROTEIN"/>
    <property type="match status" value="1"/>
</dbReference>
<keyword evidence="1" id="KW-0732">Signal</keyword>
<dbReference type="RefSeq" id="WP_146431417.1">
    <property type="nucleotide sequence ID" value="NZ_SJPF01000002.1"/>
</dbReference>
<dbReference type="InterPro" id="IPR027372">
    <property type="entry name" value="Phytase-like_dom"/>
</dbReference>
<dbReference type="PANTHER" id="PTHR37957">
    <property type="entry name" value="BLR7070 PROTEIN"/>
    <property type="match status" value="1"/>
</dbReference>
<dbReference type="EMBL" id="SJPF01000002">
    <property type="protein sequence ID" value="TWT34840.1"/>
    <property type="molecule type" value="Genomic_DNA"/>
</dbReference>
<accession>A0A5C5VA38</accession>
<proteinExistence type="predicted"/>
<keyword evidence="4" id="KW-1185">Reference proteome</keyword>